<dbReference type="OrthoDB" id="1849062at2759"/>
<keyword evidence="2" id="KW-1185">Reference proteome</keyword>
<dbReference type="Gramene" id="Jr04_18200_p1">
    <property type="protein sequence ID" value="cds.Jr04_18200_p1"/>
    <property type="gene ID" value="Jr04_18200"/>
</dbReference>
<evidence type="ECO:0000313" key="3">
    <source>
        <dbReference type="RefSeq" id="XP_018858690.2"/>
    </source>
</evidence>
<dbReference type="RefSeq" id="XP_018858690.2">
    <property type="nucleotide sequence ID" value="XM_019003145.2"/>
</dbReference>
<organism evidence="2 3">
    <name type="scientific">Juglans regia</name>
    <name type="common">English walnut</name>
    <dbReference type="NCBI Taxonomy" id="51240"/>
    <lineage>
        <taxon>Eukaryota</taxon>
        <taxon>Viridiplantae</taxon>
        <taxon>Streptophyta</taxon>
        <taxon>Embryophyta</taxon>
        <taxon>Tracheophyta</taxon>
        <taxon>Spermatophyta</taxon>
        <taxon>Magnoliopsida</taxon>
        <taxon>eudicotyledons</taxon>
        <taxon>Gunneridae</taxon>
        <taxon>Pentapetalae</taxon>
        <taxon>rosids</taxon>
        <taxon>fabids</taxon>
        <taxon>Fagales</taxon>
        <taxon>Juglandaceae</taxon>
        <taxon>Juglans</taxon>
    </lineage>
</organism>
<feature type="region of interest" description="Disordered" evidence="1">
    <location>
        <begin position="244"/>
        <end position="267"/>
    </location>
</feature>
<sequence length="470" mass="54496">MAESAHEAQSDAVPTPTVEERLFEMFEDTKNQTQTDGPPKIQKVIFLLRDHKHFVKHYEPRVVSLGPIHHGNKKYQLSEKFKLRLAREFVKRSGNSIKDIFMAIKKKITELRDCYEVEVNEKYKNDVVLTWILVIDGSAILQYICSAVADEFKKFKIKADSVAFCQQDLFLLENQVPYRLLEELMSLSEMKEKLEKSIDEFIKRNLNMRIMNQQSSQEQAGESGKSKKPTHLLDLLRTSLLGPARKPKEGEQSSRKQQKNKTKNDRDWQSYRNMQELIAAGIHVKRSEDNSLRGISFSRKFNFYPGFLSLPPLIVDDSTGPKFLNLIAYEMCLDFQNDFGITSYISFLDSLIDEANDVKELRKARVLFNLLGSDEEVARLFNEIGTDLVPNIDEYDDVKWQIQEYYDKTWVTWVAEFFHNHFSSPWTLLAFFGALFALALSATQTWYAVDSPPSPCDKFCEKFNQNLRKG</sequence>
<proteinExistence type="predicted"/>
<dbReference type="Pfam" id="PF03140">
    <property type="entry name" value="DUF247"/>
    <property type="match status" value="1"/>
</dbReference>
<dbReference type="GeneID" id="109020637"/>
<dbReference type="PANTHER" id="PTHR31170:SF25">
    <property type="entry name" value="BNAA09G04570D PROTEIN"/>
    <property type="match status" value="1"/>
</dbReference>
<dbReference type="InterPro" id="IPR004158">
    <property type="entry name" value="DUF247_pln"/>
</dbReference>
<dbReference type="STRING" id="51240.A0A2I4HRC4"/>
<dbReference type="PANTHER" id="PTHR31170">
    <property type="entry name" value="BNAC04G53230D PROTEIN"/>
    <property type="match status" value="1"/>
</dbReference>
<evidence type="ECO:0000313" key="2">
    <source>
        <dbReference type="Proteomes" id="UP000235220"/>
    </source>
</evidence>
<gene>
    <name evidence="3" type="primary">LOC109020637</name>
</gene>
<dbReference type="AlphaFoldDB" id="A0A2I4HRC4"/>
<accession>A0A2I4HRC4</accession>
<evidence type="ECO:0000256" key="1">
    <source>
        <dbReference type="SAM" id="MobiDB-lite"/>
    </source>
</evidence>
<protein>
    <submittedName>
        <fullName evidence="3">UPF0481 protein At3g47200-like</fullName>
    </submittedName>
</protein>
<name>A0A2I4HRC4_JUGRE</name>
<dbReference type="KEGG" id="jre:109020637"/>
<reference evidence="3" key="1">
    <citation type="submission" date="2025-08" db="UniProtKB">
        <authorList>
            <consortium name="RefSeq"/>
        </authorList>
    </citation>
    <scope>IDENTIFICATION</scope>
    <source>
        <tissue evidence="3">Leaves</tissue>
    </source>
</reference>
<dbReference type="Proteomes" id="UP000235220">
    <property type="component" value="Chromosome 4"/>
</dbReference>